<comment type="caution">
    <text evidence="1">The sequence shown here is derived from an EMBL/GenBank/DDBJ whole genome shotgun (WGS) entry which is preliminary data.</text>
</comment>
<accession>A0A6A4W0L4</accession>
<dbReference type="OrthoDB" id="6250593at2759"/>
<keyword evidence="2" id="KW-1185">Reference proteome</keyword>
<evidence type="ECO:0000313" key="1">
    <source>
        <dbReference type="EMBL" id="KAF0296622.1"/>
    </source>
</evidence>
<name>A0A6A4W0L4_AMPAM</name>
<sequence length="209" mass="22829">MRLGSKCHRVYSDAYRSHVSSPSNATLAAYFDAHNAYVQQLHAANAMVNEFNGSTHPQLLQELEEVQSDVTSIIADSLLLAADLVTCKTVERSRRYESLCTLARGVSSRADVTALLRHAELVPAASSVNGRPALTPFVPPKPPADSKLGAVQDGPAAVTQLRDELVLDRLASLSLHSRYGALQREAVELDTKIRQLQDCVDSLVRLQQR</sequence>
<dbReference type="Proteomes" id="UP000440578">
    <property type="component" value="Unassembled WGS sequence"/>
</dbReference>
<proteinExistence type="predicted"/>
<protein>
    <submittedName>
        <fullName evidence="1">Uncharacterized protein</fullName>
    </submittedName>
</protein>
<dbReference type="SUPFAM" id="SSF103657">
    <property type="entry name" value="BAR/IMD domain-like"/>
    <property type="match status" value="1"/>
</dbReference>
<gene>
    <name evidence="1" type="ORF">FJT64_005924</name>
</gene>
<dbReference type="InterPro" id="IPR027267">
    <property type="entry name" value="AH/BAR_dom_sf"/>
</dbReference>
<dbReference type="EMBL" id="VIIS01001546">
    <property type="protein sequence ID" value="KAF0296622.1"/>
    <property type="molecule type" value="Genomic_DNA"/>
</dbReference>
<evidence type="ECO:0000313" key="2">
    <source>
        <dbReference type="Proteomes" id="UP000440578"/>
    </source>
</evidence>
<dbReference type="Gene3D" id="1.20.1270.60">
    <property type="entry name" value="Arfaptin homology (AH) domain/BAR domain"/>
    <property type="match status" value="1"/>
</dbReference>
<organism evidence="1 2">
    <name type="scientific">Amphibalanus amphitrite</name>
    <name type="common">Striped barnacle</name>
    <name type="synonym">Balanus amphitrite</name>
    <dbReference type="NCBI Taxonomy" id="1232801"/>
    <lineage>
        <taxon>Eukaryota</taxon>
        <taxon>Metazoa</taxon>
        <taxon>Ecdysozoa</taxon>
        <taxon>Arthropoda</taxon>
        <taxon>Crustacea</taxon>
        <taxon>Multicrustacea</taxon>
        <taxon>Cirripedia</taxon>
        <taxon>Thoracica</taxon>
        <taxon>Thoracicalcarea</taxon>
        <taxon>Balanomorpha</taxon>
        <taxon>Balanoidea</taxon>
        <taxon>Balanidae</taxon>
        <taxon>Amphibalaninae</taxon>
        <taxon>Amphibalanus</taxon>
    </lineage>
</organism>
<dbReference type="AlphaFoldDB" id="A0A6A4W0L4"/>
<reference evidence="1 2" key="1">
    <citation type="submission" date="2019-07" db="EMBL/GenBank/DDBJ databases">
        <title>Draft genome assembly of a fouling barnacle, Amphibalanus amphitrite (Darwin, 1854): The first reference genome for Thecostraca.</title>
        <authorList>
            <person name="Kim W."/>
        </authorList>
    </citation>
    <scope>NUCLEOTIDE SEQUENCE [LARGE SCALE GENOMIC DNA]</scope>
    <source>
        <strain evidence="1">SNU_AA5</strain>
        <tissue evidence="1">Soma without cirri and trophi</tissue>
    </source>
</reference>